<feature type="compositionally biased region" description="Low complexity" evidence="2">
    <location>
        <begin position="51"/>
        <end position="69"/>
    </location>
</feature>
<evidence type="ECO:0000256" key="2">
    <source>
        <dbReference type="SAM" id="MobiDB-lite"/>
    </source>
</evidence>
<dbReference type="InterPro" id="IPR015267">
    <property type="entry name" value="PPP4R2"/>
</dbReference>
<comment type="caution">
    <text evidence="3">The sequence shown here is derived from an EMBL/GenBank/DDBJ whole genome shotgun (WGS) entry which is preliminary data.</text>
</comment>
<proteinExistence type="inferred from homology"/>
<dbReference type="Pfam" id="PF09184">
    <property type="entry name" value="PPP4R2"/>
    <property type="match status" value="1"/>
</dbReference>
<reference evidence="3 4" key="1">
    <citation type="submission" date="2024-02" db="EMBL/GenBank/DDBJ databases">
        <title>Discinaceae phylogenomics.</title>
        <authorList>
            <person name="Dirks A.C."/>
            <person name="James T.Y."/>
        </authorList>
    </citation>
    <scope>NUCLEOTIDE SEQUENCE [LARGE SCALE GENOMIC DNA]</scope>
    <source>
        <strain evidence="3 4">ACD0624</strain>
    </source>
</reference>
<comment type="similarity">
    <text evidence="1">Belongs to the PPP4R2 family.</text>
</comment>
<evidence type="ECO:0000313" key="3">
    <source>
        <dbReference type="EMBL" id="KAL0633223.1"/>
    </source>
</evidence>
<feature type="compositionally biased region" description="Acidic residues" evidence="2">
    <location>
        <begin position="14"/>
        <end position="26"/>
    </location>
</feature>
<dbReference type="PANTHER" id="PTHR16487:SF0">
    <property type="entry name" value="PROTEIN PHOSPHATASE 4 REGULATORY SUBUNIT 2-RELATED"/>
    <property type="match status" value="1"/>
</dbReference>
<feature type="region of interest" description="Disordered" evidence="2">
    <location>
        <begin position="1"/>
        <end position="110"/>
    </location>
</feature>
<feature type="compositionally biased region" description="Basic and acidic residues" evidence="2">
    <location>
        <begin position="351"/>
        <end position="396"/>
    </location>
</feature>
<feature type="compositionally biased region" description="Polar residues" evidence="2">
    <location>
        <begin position="1"/>
        <end position="12"/>
    </location>
</feature>
<dbReference type="PANTHER" id="PTHR16487">
    <property type="entry name" value="PPP4R2-RELATED PROTEIN"/>
    <property type="match status" value="1"/>
</dbReference>
<evidence type="ECO:0000313" key="4">
    <source>
        <dbReference type="Proteomes" id="UP001447188"/>
    </source>
</evidence>
<feature type="compositionally biased region" description="Acidic residues" evidence="2">
    <location>
        <begin position="323"/>
        <end position="350"/>
    </location>
</feature>
<protein>
    <submittedName>
        <fullName evidence="3">Uncharacterized protein</fullName>
    </submittedName>
</protein>
<name>A0ABR3GB85_9PEZI</name>
<feature type="compositionally biased region" description="Basic and acidic residues" evidence="2">
    <location>
        <begin position="312"/>
        <end position="322"/>
    </location>
</feature>
<accession>A0ABR3GB85</accession>
<dbReference type="EMBL" id="JBBBZM010000133">
    <property type="protein sequence ID" value="KAL0633223.1"/>
    <property type="molecule type" value="Genomic_DNA"/>
</dbReference>
<sequence>MPQIARTSFPSSDTDTDTDIDIDIDIDIPSAAPSQPVQFPPPLSAEPTLNSSSPEPAEASLETSSSPPAHSQDGDATSSPRPMPPPAIIPPSTSVPTAPGALLETTPPSGGIHADDLTLLTSLMHTLTTQFDVAPPYTVQRMAELLQTPTKHYKSVSKFLRAFQRVLSVSSPVTAFPLPPSTSDIAPSSATFTLGSDESLGGALLSPIPWLTPSSLAEDTGTSESGDSGSVINGVMQNELLRQEQELGIVPAVQGIVGHGDEFQMGTPPPLGPEDVGPQPEGTVFPDPPRTPEEARSPPFVMGLMSAGIDTAMREGAGKLKEEEEEGEEEMDEKADEKEKEEDEEDDDAEEGGKREKKDDMEVDGREERAKELEDKMQLDAASDGRAEAAHREAAS</sequence>
<dbReference type="Proteomes" id="UP001447188">
    <property type="component" value="Unassembled WGS sequence"/>
</dbReference>
<organism evidence="3 4">
    <name type="scientific">Discina gigas</name>
    <dbReference type="NCBI Taxonomy" id="1032678"/>
    <lineage>
        <taxon>Eukaryota</taxon>
        <taxon>Fungi</taxon>
        <taxon>Dikarya</taxon>
        <taxon>Ascomycota</taxon>
        <taxon>Pezizomycotina</taxon>
        <taxon>Pezizomycetes</taxon>
        <taxon>Pezizales</taxon>
        <taxon>Discinaceae</taxon>
        <taxon>Discina</taxon>
    </lineage>
</organism>
<evidence type="ECO:0000256" key="1">
    <source>
        <dbReference type="ARBA" id="ARBA00009207"/>
    </source>
</evidence>
<keyword evidence="4" id="KW-1185">Reference proteome</keyword>
<feature type="region of interest" description="Disordered" evidence="2">
    <location>
        <begin position="259"/>
        <end position="396"/>
    </location>
</feature>
<gene>
    <name evidence="3" type="ORF">Q9L58_007907</name>
</gene>